<sequence length="340" mass="39821">MFTPKQPYFYRTNKQFSLLKLVDLYDKDSFIREYLLDNVFVCIFMYILFYFAICYAHKVIKQIEDKNEEMIAKVNLNRTKVNDMIAIKNHRMEYEEVVMNTKKAQKVTTKHLDSEIKRLSTKLMKTQGKLNELENFVAKWKYWKSCTERTKKMSNCNGEYHQDEIDPEIEINDVKKASIMIDQKTVRFIIIVAVYFVITGEYAGLTSLWDKKDDSNNRDYFSTDSYEDTGEQSNSDSSLEKIMLNQVSKEEDEAEKDEKNLKREKLFAIMKAICLPKLVCELSRAAHEDHLSVVERSLLDRYKSELRSCPLSSKQVIGMAKYAVNHKNEEANGENEKIGA</sequence>
<evidence type="ECO:0000313" key="2">
    <source>
        <dbReference type="EMBL" id="KAL3385938.1"/>
    </source>
</evidence>
<reference evidence="2 3" key="1">
    <citation type="journal article" date="2024" name="bioRxiv">
        <title>A reference genome for Trichogramma kaykai: A tiny desert-dwelling parasitoid wasp with competing sex-ratio distorters.</title>
        <authorList>
            <person name="Culotta J."/>
            <person name="Lindsey A.R."/>
        </authorList>
    </citation>
    <scope>NUCLEOTIDE SEQUENCE [LARGE SCALE GENOMIC DNA]</scope>
    <source>
        <strain evidence="2 3">KSX58</strain>
    </source>
</reference>
<comment type="caution">
    <text evidence="2">The sequence shown here is derived from an EMBL/GenBank/DDBJ whole genome shotgun (WGS) entry which is preliminary data.</text>
</comment>
<keyword evidence="3" id="KW-1185">Reference proteome</keyword>
<keyword evidence="1" id="KW-1133">Transmembrane helix</keyword>
<dbReference type="EMBL" id="JBJJXI010000149">
    <property type="protein sequence ID" value="KAL3385938.1"/>
    <property type="molecule type" value="Genomic_DNA"/>
</dbReference>
<evidence type="ECO:0000256" key="1">
    <source>
        <dbReference type="SAM" id="Phobius"/>
    </source>
</evidence>
<proteinExistence type="predicted"/>
<feature type="transmembrane region" description="Helical" evidence="1">
    <location>
        <begin position="34"/>
        <end position="56"/>
    </location>
</feature>
<organism evidence="2 3">
    <name type="scientific">Trichogramma kaykai</name>
    <dbReference type="NCBI Taxonomy" id="54128"/>
    <lineage>
        <taxon>Eukaryota</taxon>
        <taxon>Metazoa</taxon>
        <taxon>Ecdysozoa</taxon>
        <taxon>Arthropoda</taxon>
        <taxon>Hexapoda</taxon>
        <taxon>Insecta</taxon>
        <taxon>Pterygota</taxon>
        <taxon>Neoptera</taxon>
        <taxon>Endopterygota</taxon>
        <taxon>Hymenoptera</taxon>
        <taxon>Apocrita</taxon>
        <taxon>Proctotrupomorpha</taxon>
        <taxon>Chalcidoidea</taxon>
        <taxon>Trichogrammatidae</taxon>
        <taxon>Trichogramma</taxon>
    </lineage>
</organism>
<name>A0ABD2VZ69_9HYME</name>
<evidence type="ECO:0000313" key="3">
    <source>
        <dbReference type="Proteomes" id="UP001627154"/>
    </source>
</evidence>
<feature type="transmembrane region" description="Helical" evidence="1">
    <location>
        <begin position="185"/>
        <end position="209"/>
    </location>
</feature>
<dbReference type="AlphaFoldDB" id="A0ABD2VZ69"/>
<dbReference type="Proteomes" id="UP001627154">
    <property type="component" value="Unassembled WGS sequence"/>
</dbReference>
<accession>A0ABD2VZ69</accession>
<gene>
    <name evidence="2" type="ORF">TKK_018460</name>
</gene>
<protein>
    <submittedName>
        <fullName evidence="2">Uncharacterized protein</fullName>
    </submittedName>
</protein>
<keyword evidence="1" id="KW-0812">Transmembrane</keyword>
<keyword evidence="1" id="KW-0472">Membrane</keyword>